<protein>
    <recommendedName>
        <fullName evidence="6">Prolyl 4-hydroxylase alpha subunit domain-containing protein</fullName>
    </recommendedName>
</protein>
<dbReference type="GO" id="GO:0005783">
    <property type="term" value="C:endoplasmic reticulum"/>
    <property type="evidence" value="ECO:0007669"/>
    <property type="project" value="TreeGrafter"/>
</dbReference>
<evidence type="ECO:0000313" key="7">
    <source>
        <dbReference type="EMBL" id="PPQ72281.1"/>
    </source>
</evidence>
<gene>
    <name evidence="7" type="ORF">CVT26_006502</name>
</gene>
<reference evidence="7 8" key="1">
    <citation type="journal article" date="2018" name="Evol. Lett.">
        <title>Horizontal gene cluster transfer increased hallucinogenic mushroom diversity.</title>
        <authorList>
            <person name="Reynolds H.T."/>
            <person name="Vijayakumar V."/>
            <person name="Gluck-Thaler E."/>
            <person name="Korotkin H.B."/>
            <person name="Matheny P.B."/>
            <person name="Slot J.C."/>
        </authorList>
    </citation>
    <scope>NUCLEOTIDE SEQUENCE [LARGE SCALE GENOMIC DNA]</scope>
    <source>
        <strain evidence="7 8">SRW20</strain>
    </source>
</reference>
<keyword evidence="5" id="KW-0408">Iron</keyword>
<comment type="cofactor">
    <cofactor evidence="1">
        <name>L-ascorbate</name>
        <dbReference type="ChEBI" id="CHEBI:38290"/>
    </cofactor>
</comment>
<keyword evidence="2" id="KW-0479">Metal-binding</keyword>
<evidence type="ECO:0000313" key="8">
    <source>
        <dbReference type="Proteomes" id="UP000284706"/>
    </source>
</evidence>
<evidence type="ECO:0000259" key="6">
    <source>
        <dbReference type="SMART" id="SM00702"/>
    </source>
</evidence>
<evidence type="ECO:0000256" key="2">
    <source>
        <dbReference type="ARBA" id="ARBA00022723"/>
    </source>
</evidence>
<dbReference type="InterPro" id="IPR044862">
    <property type="entry name" value="Pro_4_hyd_alph_FE2OG_OXY"/>
</dbReference>
<dbReference type="GO" id="GO:0004656">
    <property type="term" value="F:procollagen-proline 4-dioxygenase activity"/>
    <property type="evidence" value="ECO:0007669"/>
    <property type="project" value="TreeGrafter"/>
</dbReference>
<dbReference type="GO" id="GO:0031418">
    <property type="term" value="F:L-ascorbic acid binding"/>
    <property type="evidence" value="ECO:0007669"/>
    <property type="project" value="InterPro"/>
</dbReference>
<dbReference type="SUPFAM" id="SSF51197">
    <property type="entry name" value="Clavaminate synthase-like"/>
    <property type="match status" value="1"/>
</dbReference>
<name>A0A409W1A7_9AGAR</name>
<feature type="domain" description="Prolyl 4-hydroxylase alpha subunit" evidence="6">
    <location>
        <begin position="23"/>
        <end position="222"/>
    </location>
</feature>
<dbReference type="PANTHER" id="PTHR10869:SF241">
    <property type="entry name" value="FE2OG DIOXYGENASE DOMAIN-CONTAINING PROTEIN"/>
    <property type="match status" value="1"/>
</dbReference>
<evidence type="ECO:0000256" key="5">
    <source>
        <dbReference type="ARBA" id="ARBA00023004"/>
    </source>
</evidence>
<dbReference type="PANTHER" id="PTHR10869">
    <property type="entry name" value="PROLYL 4-HYDROXYLASE ALPHA SUBUNIT"/>
    <property type="match status" value="1"/>
</dbReference>
<evidence type="ECO:0000256" key="3">
    <source>
        <dbReference type="ARBA" id="ARBA00022964"/>
    </source>
</evidence>
<keyword evidence="3" id="KW-0223">Dioxygenase</keyword>
<dbReference type="InterPro" id="IPR045054">
    <property type="entry name" value="P4HA-like"/>
</dbReference>
<dbReference type="STRING" id="231916.A0A409W1A7"/>
<dbReference type="OrthoDB" id="69177at2759"/>
<keyword evidence="8" id="KW-1185">Reference proteome</keyword>
<proteinExistence type="predicted"/>
<dbReference type="InParanoid" id="A0A409W1A7"/>
<dbReference type="Gene3D" id="2.60.120.620">
    <property type="entry name" value="q2cbj1_9rhob like domain"/>
    <property type="match status" value="1"/>
</dbReference>
<dbReference type="EMBL" id="NHYE01005465">
    <property type="protein sequence ID" value="PPQ72281.1"/>
    <property type="molecule type" value="Genomic_DNA"/>
</dbReference>
<organism evidence="7 8">
    <name type="scientific">Gymnopilus dilepis</name>
    <dbReference type="NCBI Taxonomy" id="231916"/>
    <lineage>
        <taxon>Eukaryota</taxon>
        <taxon>Fungi</taxon>
        <taxon>Dikarya</taxon>
        <taxon>Basidiomycota</taxon>
        <taxon>Agaricomycotina</taxon>
        <taxon>Agaricomycetes</taxon>
        <taxon>Agaricomycetidae</taxon>
        <taxon>Agaricales</taxon>
        <taxon>Agaricineae</taxon>
        <taxon>Hymenogastraceae</taxon>
        <taxon>Gymnopilus</taxon>
    </lineage>
</organism>
<comment type="caution">
    <text evidence="7">The sequence shown here is derived from an EMBL/GenBank/DDBJ whole genome shotgun (WGS) entry which is preliminary data.</text>
</comment>
<dbReference type="GO" id="GO:0005506">
    <property type="term" value="F:iron ion binding"/>
    <property type="evidence" value="ECO:0007669"/>
    <property type="project" value="InterPro"/>
</dbReference>
<dbReference type="InterPro" id="IPR006620">
    <property type="entry name" value="Pro_4_hyd_alph"/>
</dbReference>
<sequence length="232" mass="26869">MPNVDAPVFDFSNTPVANSYQGFYVKVIDNAFTLEECKEFIALAESDSEWQQAAVHYGLGPDQKYVDTDYRNSQRILRFDHEAANRIYQRLLPYVQEMVKILPGDEWERIVGPRGQVKQIWELVGVNERLSFLRYEKGQYFRPHWDGQIQLPDGRLARATLQIYLGEEGLEGGATRIIGKDGRYIDIEAKAGRVLIFQHRGLYHSGEDVAKGVKYTLRSDFLFRTTDWDVRE</sequence>
<evidence type="ECO:0000256" key="4">
    <source>
        <dbReference type="ARBA" id="ARBA00023002"/>
    </source>
</evidence>
<accession>A0A409W1A7</accession>
<dbReference type="AlphaFoldDB" id="A0A409W1A7"/>
<dbReference type="Pfam" id="PF13640">
    <property type="entry name" value="2OG-FeII_Oxy_3"/>
    <property type="match status" value="1"/>
</dbReference>
<dbReference type="Proteomes" id="UP000284706">
    <property type="component" value="Unassembled WGS sequence"/>
</dbReference>
<evidence type="ECO:0000256" key="1">
    <source>
        <dbReference type="ARBA" id="ARBA00001961"/>
    </source>
</evidence>
<keyword evidence="4" id="KW-0560">Oxidoreductase</keyword>
<dbReference type="SMART" id="SM00702">
    <property type="entry name" value="P4Hc"/>
    <property type="match status" value="1"/>
</dbReference>